<evidence type="ECO:0000256" key="1">
    <source>
        <dbReference type="SAM" id="Phobius"/>
    </source>
</evidence>
<proteinExistence type="predicted"/>
<evidence type="ECO:0000313" key="3">
    <source>
        <dbReference type="Proteomes" id="UP000672038"/>
    </source>
</evidence>
<dbReference type="KEGG" id="pluf:LFWB_6090"/>
<keyword evidence="1" id="KW-1133">Transmembrane helix</keyword>
<dbReference type="RefSeq" id="WP_210954602.1">
    <property type="nucleotide sequence ID" value="NZ_CP054393.1"/>
</dbReference>
<keyword evidence="1" id="KW-0812">Transmembrane</keyword>
<feature type="transmembrane region" description="Helical" evidence="1">
    <location>
        <begin position="12"/>
        <end position="34"/>
    </location>
</feature>
<keyword evidence="3" id="KW-1185">Reference proteome</keyword>
<protein>
    <submittedName>
        <fullName evidence="2">Uncharacterized protein</fullName>
    </submittedName>
</protein>
<evidence type="ECO:0000313" key="2">
    <source>
        <dbReference type="EMBL" id="QTX03172.1"/>
    </source>
</evidence>
<dbReference type="AlphaFoldDB" id="A0A975IM60"/>
<dbReference type="EMBL" id="CP054393">
    <property type="protein sequence ID" value="QTX03172.1"/>
    <property type="molecule type" value="Genomic_DNA"/>
</dbReference>
<gene>
    <name evidence="2" type="ORF">LFWB_6090</name>
</gene>
<accession>A0A975IM60</accession>
<name>A0A975IM60_LOWBP</name>
<organism evidence="2 3">
    <name type="scientific">Loofah witches'-broom phytoplasma</name>
    <dbReference type="NCBI Taxonomy" id="35773"/>
    <lineage>
        <taxon>Bacteria</taxon>
        <taxon>Bacillati</taxon>
        <taxon>Mycoplasmatota</taxon>
        <taxon>Mollicutes</taxon>
        <taxon>Acholeplasmatales</taxon>
        <taxon>Acholeplasmataceae</taxon>
        <taxon>Candidatus Phytoplasma</taxon>
        <taxon>16SrVIII (Loofah witches'-broom group)</taxon>
    </lineage>
</organism>
<keyword evidence="1" id="KW-0472">Membrane</keyword>
<dbReference type="Proteomes" id="UP000672038">
    <property type="component" value="Chromosome"/>
</dbReference>
<reference evidence="2" key="1">
    <citation type="submission" date="2020-06" db="EMBL/GenBank/DDBJ databases">
        <title>Complete genome sequence of Candidatus Phytoplasma luffae NCHU2019.</title>
        <authorList>
            <person name="Cho S.-T."/>
            <person name="Tan C.-M."/>
            <person name="Li J.-R."/>
            <person name="Chien Y.-Y."/>
            <person name="Chiu Y.-C."/>
            <person name="Yang J.-Y."/>
            <person name="Kuo C.-H."/>
        </authorList>
    </citation>
    <scope>NUCLEOTIDE SEQUENCE</scope>
    <source>
        <strain evidence="2">NCHU2019</strain>
    </source>
</reference>
<sequence>MVKKTNIKKNKLISLIFVILLILLLCLLVFYFFISEKKDVKKDESNTTSMESDNIFESQTANEANIYPEVTYKLPNEVNFFKKIKLNDTTEKNYYQISDLVGKQEDGFRMYTKHILNILTKNPIIFYLKNDELKTDSSINLLQDLFVDKNLYEYKNKPNLYLKIIKQKSLWGAQTNIQVQLLSEKEILLVNNYSDQIAKMNLVTTNLTLYKNRN</sequence>